<evidence type="ECO:0000259" key="2">
    <source>
        <dbReference type="PROSITE" id="PS50172"/>
    </source>
</evidence>
<dbReference type="InterPro" id="IPR001357">
    <property type="entry name" value="BRCT_dom"/>
</dbReference>
<dbReference type="AlphaFoldDB" id="A0A6A6JI06"/>
<evidence type="ECO:0000313" key="3">
    <source>
        <dbReference type="EMBL" id="KAF2274889.1"/>
    </source>
</evidence>
<dbReference type="SMART" id="SM00292">
    <property type="entry name" value="BRCT"/>
    <property type="match status" value="1"/>
</dbReference>
<sequence length="187" mass="19604">MQKTRREAETLSELPPHASPPQPSLPPRPFPPPTDSTDSTAPPPPSNQANPPIFHNLTFYLNGSTAPYISDHKLRHLIASHAGSLSLSLARRSVTHVILSPSAASASASSSSSSSSSGCGGALAASKIQREIARRGGGGKGVKFVSVEWVLECVRRGRRVAEGRYQVLGLGGGGQGSVVQDFFGRKV</sequence>
<protein>
    <recommendedName>
        <fullName evidence="2">BRCT domain-containing protein</fullName>
    </recommendedName>
</protein>
<accession>A0A6A6JI06</accession>
<feature type="domain" description="BRCT" evidence="2">
    <location>
        <begin position="49"/>
        <end position="167"/>
    </location>
</feature>
<organism evidence="3 4">
    <name type="scientific">Westerdykella ornata</name>
    <dbReference type="NCBI Taxonomy" id="318751"/>
    <lineage>
        <taxon>Eukaryota</taxon>
        <taxon>Fungi</taxon>
        <taxon>Dikarya</taxon>
        <taxon>Ascomycota</taxon>
        <taxon>Pezizomycotina</taxon>
        <taxon>Dothideomycetes</taxon>
        <taxon>Pleosporomycetidae</taxon>
        <taxon>Pleosporales</taxon>
        <taxon>Sporormiaceae</taxon>
        <taxon>Westerdykella</taxon>
    </lineage>
</organism>
<dbReference type="SUPFAM" id="SSF52113">
    <property type="entry name" value="BRCT domain"/>
    <property type="match status" value="1"/>
</dbReference>
<proteinExistence type="predicted"/>
<keyword evidence="4" id="KW-1185">Reference proteome</keyword>
<name>A0A6A6JI06_WESOR</name>
<feature type="non-terminal residue" evidence="3">
    <location>
        <position position="187"/>
    </location>
</feature>
<dbReference type="Pfam" id="PF16589">
    <property type="entry name" value="BRCT_2"/>
    <property type="match status" value="1"/>
</dbReference>
<dbReference type="PROSITE" id="PS50172">
    <property type="entry name" value="BRCT"/>
    <property type="match status" value="1"/>
</dbReference>
<dbReference type="Gene3D" id="3.40.50.10190">
    <property type="entry name" value="BRCT domain"/>
    <property type="match status" value="1"/>
</dbReference>
<evidence type="ECO:0000256" key="1">
    <source>
        <dbReference type="SAM" id="MobiDB-lite"/>
    </source>
</evidence>
<dbReference type="EMBL" id="ML986500">
    <property type="protein sequence ID" value="KAF2274889.1"/>
    <property type="molecule type" value="Genomic_DNA"/>
</dbReference>
<dbReference type="Proteomes" id="UP000800097">
    <property type="component" value="Unassembled WGS sequence"/>
</dbReference>
<dbReference type="RefSeq" id="XP_033652428.1">
    <property type="nucleotide sequence ID" value="XM_033798716.1"/>
</dbReference>
<feature type="compositionally biased region" description="Pro residues" evidence="1">
    <location>
        <begin position="17"/>
        <end position="34"/>
    </location>
</feature>
<dbReference type="InterPro" id="IPR036420">
    <property type="entry name" value="BRCT_dom_sf"/>
</dbReference>
<gene>
    <name evidence="3" type="ORF">EI97DRAFT_434795</name>
</gene>
<feature type="region of interest" description="Disordered" evidence="1">
    <location>
        <begin position="1"/>
        <end position="51"/>
    </location>
</feature>
<dbReference type="GeneID" id="54551891"/>
<evidence type="ECO:0000313" key="4">
    <source>
        <dbReference type="Proteomes" id="UP000800097"/>
    </source>
</evidence>
<reference evidence="3" key="1">
    <citation type="journal article" date="2020" name="Stud. Mycol.">
        <title>101 Dothideomycetes genomes: a test case for predicting lifestyles and emergence of pathogens.</title>
        <authorList>
            <person name="Haridas S."/>
            <person name="Albert R."/>
            <person name="Binder M."/>
            <person name="Bloem J."/>
            <person name="Labutti K."/>
            <person name="Salamov A."/>
            <person name="Andreopoulos B."/>
            <person name="Baker S."/>
            <person name="Barry K."/>
            <person name="Bills G."/>
            <person name="Bluhm B."/>
            <person name="Cannon C."/>
            <person name="Castanera R."/>
            <person name="Culley D."/>
            <person name="Daum C."/>
            <person name="Ezra D."/>
            <person name="Gonzalez J."/>
            <person name="Henrissat B."/>
            <person name="Kuo A."/>
            <person name="Liang C."/>
            <person name="Lipzen A."/>
            <person name="Lutzoni F."/>
            <person name="Magnuson J."/>
            <person name="Mondo S."/>
            <person name="Nolan M."/>
            <person name="Ohm R."/>
            <person name="Pangilinan J."/>
            <person name="Park H.-J."/>
            <person name="Ramirez L."/>
            <person name="Alfaro M."/>
            <person name="Sun H."/>
            <person name="Tritt A."/>
            <person name="Yoshinaga Y."/>
            <person name="Zwiers L.-H."/>
            <person name="Turgeon B."/>
            <person name="Goodwin S."/>
            <person name="Spatafora J."/>
            <person name="Crous P."/>
            <person name="Grigoriev I."/>
        </authorList>
    </citation>
    <scope>NUCLEOTIDE SEQUENCE</scope>
    <source>
        <strain evidence="3">CBS 379.55</strain>
    </source>
</reference>